<evidence type="ECO:0000313" key="5">
    <source>
        <dbReference type="EMBL" id="MTD14068.1"/>
    </source>
</evidence>
<dbReference type="InterPro" id="IPR029028">
    <property type="entry name" value="Alpha/beta_knot_MTases"/>
</dbReference>
<accession>A0A7K1FIY3</accession>
<evidence type="ECO:0000256" key="2">
    <source>
        <dbReference type="ARBA" id="ARBA00022603"/>
    </source>
</evidence>
<dbReference type="EMBL" id="WLYK01000002">
    <property type="protein sequence ID" value="MTD14068.1"/>
    <property type="molecule type" value="Genomic_DNA"/>
</dbReference>
<reference evidence="5 6" key="1">
    <citation type="submission" date="2019-11" db="EMBL/GenBank/DDBJ databases">
        <authorList>
            <person name="Jiang L.-Q."/>
        </authorList>
    </citation>
    <scope>NUCLEOTIDE SEQUENCE [LARGE SCALE GENOMIC DNA]</scope>
    <source>
        <strain evidence="5 6">YIM 132087</strain>
    </source>
</reference>
<keyword evidence="3 5" id="KW-0808">Transferase</keyword>
<evidence type="ECO:0000259" key="4">
    <source>
        <dbReference type="SMART" id="SM00967"/>
    </source>
</evidence>
<keyword evidence="2 5" id="KW-0489">Methyltransferase</keyword>
<dbReference type="InterPro" id="IPR051259">
    <property type="entry name" value="rRNA_Methyltransferase"/>
</dbReference>
<dbReference type="SMART" id="SM00967">
    <property type="entry name" value="SpoU_sub_bind"/>
    <property type="match status" value="1"/>
</dbReference>
<dbReference type="InterPro" id="IPR053888">
    <property type="entry name" value="MRM3-like_sub_bind"/>
</dbReference>
<dbReference type="InterPro" id="IPR013123">
    <property type="entry name" value="SpoU_subst-bd"/>
</dbReference>
<feature type="domain" description="RNA 2-O ribose methyltransferase substrate binding" evidence="4">
    <location>
        <begin position="28"/>
        <end position="106"/>
    </location>
</feature>
<dbReference type="Pfam" id="PF22435">
    <property type="entry name" value="MRM3-like_sub_bind"/>
    <property type="match status" value="1"/>
</dbReference>
<dbReference type="PANTHER" id="PTHR43191:SF2">
    <property type="entry name" value="RRNA METHYLTRANSFERASE 3, MITOCHONDRIAL"/>
    <property type="match status" value="1"/>
</dbReference>
<dbReference type="PANTHER" id="PTHR43191">
    <property type="entry name" value="RRNA METHYLTRANSFERASE 3"/>
    <property type="match status" value="1"/>
</dbReference>
<dbReference type="GO" id="GO:0006396">
    <property type="term" value="P:RNA processing"/>
    <property type="evidence" value="ECO:0007669"/>
    <property type="project" value="InterPro"/>
</dbReference>
<dbReference type="Gene3D" id="3.30.1330.30">
    <property type="match status" value="1"/>
</dbReference>
<dbReference type="Pfam" id="PF00588">
    <property type="entry name" value="SpoU_methylase"/>
    <property type="match status" value="1"/>
</dbReference>
<evidence type="ECO:0000313" key="6">
    <source>
        <dbReference type="Proteomes" id="UP000460221"/>
    </source>
</evidence>
<dbReference type="GO" id="GO:0003723">
    <property type="term" value="F:RNA binding"/>
    <property type="evidence" value="ECO:0007669"/>
    <property type="project" value="InterPro"/>
</dbReference>
<dbReference type="CDD" id="cd18095">
    <property type="entry name" value="SpoU-like_rRNA-MTase"/>
    <property type="match status" value="1"/>
</dbReference>
<organism evidence="5 6">
    <name type="scientific">Nakamurella alba</name>
    <dbReference type="NCBI Taxonomy" id="2665158"/>
    <lineage>
        <taxon>Bacteria</taxon>
        <taxon>Bacillati</taxon>
        <taxon>Actinomycetota</taxon>
        <taxon>Actinomycetes</taxon>
        <taxon>Nakamurellales</taxon>
        <taxon>Nakamurellaceae</taxon>
        <taxon>Nakamurella</taxon>
    </lineage>
</organism>
<keyword evidence="6" id="KW-1185">Reference proteome</keyword>
<dbReference type="InterPro" id="IPR001537">
    <property type="entry name" value="SpoU_MeTrfase"/>
</dbReference>
<name>A0A7K1FIY3_9ACTN</name>
<dbReference type="SUPFAM" id="SSF55315">
    <property type="entry name" value="L30e-like"/>
    <property type="match status" value="1"/>
</dbReference>
<dbReference type="AlphaFoldDB" id="A0A7K1FIY3"/>
<dbReference type="Gene3D" id="3.40.1280.10">
    <property type="match status" value="1"/>
</dbReference>
<evidence type="ECO:0000256" key="1">
    <source>
        <dbReference type="ARBA" id="ARBA00007228"/>
    </source>
</evidence>
<protein>
    <submittedName>
        <fullName evidence="5">RNA methyltransferase</fullName>
    </submittedName>
</protein>
<dbReference type="SUPFAM" id="SSF75217">
    <property type="entry name" value="alpha/beta knot"/>
    <property type="match status" value="1"/>
</dbReference>
<sequence>MLTEKAGRIVAAHKLLRRSRRTETGEFLADGAQAVREAIAAEADRPGTVLEVYVTETAGNRNRDLLRAAFAAGLTVTQVTDRAAAALSDAVHPQGLVARCRIHETPLADVLAAGPRMLAVLVETGDPGNAGTIVRLADATGCDAVVFAGDAVDPFNPKAVRATTGSLFHLPVVRVPDTAQLMAELSSAGLAVMATSGAGDLDLDQVEEQGLLELPTAWLFGSEAHGLPEAVMTAADAVVSVPIYGRAESLNLATAAAVCLYAAARAARRRPTP</sequence>
<comment type="caution">
    <text evidence="5">The sequence shown here is derived from an EMBL/GenBank/DDBJ whole genome shotgun (WGS) entry which is preliminary data.</text>
</comment>
<gene>
    <name evidence="5" type="ORF">GIS00_08935</name>
</gene>
<dbReference type="GO" id="GO:0008173">
    <property type="term" value="F:RNA methyltransferase activity"/>
    <property type="evidence" value="ECO:0007669"/>
    <property type="project" value="InterPro"/>
</dbReference>
<dbReference type="GO" id="GO:0005737">
    <property type="term" value="C:cytoplasm"/>
    <property type="evidence" value="ECO:0007669"/>
    <property type="project" value="UniProtKB-ARBA"/>
</dbReference>
<dbReference type="InterPro" id="IPR029026">
    <property type="entry name" value="tRNA_m1G_MTases_N"/>
</dbReference>
<proteinExistence type="inferred from homology"/>
<evidence type="ECO:0000256" key="3">
    <source>
        <dbReference type="ARBA" id="ARBA00022679"/>
    </source>
</evidence>
<dbReference type="Proteomes" id="UP000460221">
    <property type="component" value="Unassembled WGS sequence"/>
</dbReference>
<dbReference type="GO" id="GO:0032259">
    <property type="term" value="P:methylation"/>
    <property type="evidence" value="ECO:0007669"/>
    <property type="project" value="UniProtKB-KW"/>
</dbReference>
<comment type="similarity">
    <text evidence="1">Belongs to the class IV-like SAM-binding methyltransferase superfamily. RNA methyltransferase TrmH family.</text>
</comment>
<dbReference type="InterPro" id="IPR029064">
    <property type="entry name" value="Ribosomal_eL30-like_sf"/>
</dbReference>